<dbReference type="PANTHER" id="PTHR11188">
    <property type="entry name" value="ARRESTIN DOMAIN CONTAINING PROTEIN"/>
    <property type="match status" value="1"/>
</dbReference>
<evidence type="ECO:0000313" key="4">
    <source>
        <dbReference type="Proteomes" id="UP000215902"/>
    </source>
</evidence>
<dbReference type="InterPro" id="IPR014752">
    <property type="entry name" value="Arrestin-like_C"/>
</dbReference>
<sequence length="455" mass="49560">MGCEMAKLRRLDISLDNSLGIYSPGDRVTGFVCVDVTEPTEVHGGRMWFYGNAETSWVEITKSEGAETVTGHQVFFQTCCQLFGKELDDNSESPGFVIGPGFHQFPFQFQLPEQLPSSFEYYSETGRIKARVSFSVKAEVENSRRTASHSRERPILIINFYDLNVHRHLIDRVCLKKEIALACLCISKGRIVCELSLSKTGYVPGETMDISVHLFNSSTSCVKSTHITFQQRVFLSAGLHRKVASALIFSISGQRVKPGASGYYHDVIHIPPLPPSGMPHCEIIDIEYLVQVQIEAAGAFRQTQMLELSLPVIIGNVPLRDSFIDNKQVVPCYAHFDFNTGDIVEHNAGDLESASGPVRPVYTYYKTERKALLGSAHDGSGGGGGGGRADCLADMSPERRRLLKQRSCDVPQSAHSTTASTAAAAVAAAAAAAAAIGRFAVSHNDLGRNGTITAI</sequence>
<dbReference type="Proteomes" id="UP000215902">
    <property type="component" value="Unassembled WGS sequence"/>
</dbReference>
<dbReference type="InterPro" id="IPR014756">
    <property type="entry name" value="Ig_E-set"/>
</dbReference>
<dbReference type="Pfam" id="PF02752">
    <property type="entry name" value="Arrestin_C"/>
    <property type="match status" value="1"/>
</dbReference>
<proteinExistence type="inferred from homology"/>
<dbReference type="OrthoDB" id="2333384at2759"/>
<keyword evidence="4" id="KW-1185">Reference proteome</keyword>
<dbReference type="PANTHER" id="PTHR11188:SF176">
    <property type="entry name" value="ARRESTIN DOMAIN-CONTAINING PROTEIN 1"/>
    <property type="match status" value="1"/>
</dbReference>
<dbReference type="InterPro" id="IPR011022">
    <property type="entry name" value="Arrestin_C-like"/>
</dbReference>
<organism evidence="3 4">
    <name type="scientific">Macrostomum lignano</name>
    <dbReference type="NCBI Taxonomy" id="282301"/>
    <lineage>
        <taxon>Eukaryota</taxon>
        <taxon>Metazoa</taxon>
        <taxon>Spiralia</taxon>
        <taxon>Lophotrochozoa</taxon>
        <taxon>Platyhelminthes</taxon>
        <taxon>Rhabditophora</taxon>
        <taxon>Macrostomorpha</taxon>
        <taxon>Macrostomida</taxon>
        <taxon>Macrostomidae</taxon>
        <taxon>Macrostomum</taxon>
    </lineage>
</organism>
<gene>
    <name evidence="3" type="ORF">BOX15_Mlig014630g2</name>
</gene>
<evidence type="ECO:0000256" key="1">
    <source>
        <dbReference type="ARBA" id="ARBA00005298"/>
    </source>
</evidence>
<feature type="domain" description="Arrestin C-terminal-like" evidence="2">
    <location>
        <begin position="187"/>
        <end position="319"/>
    </location>
</feature>
<name>A0A267GLW6_9PLAT</name>
<comment type="similarity">
    <text evidence="1">Belongs to the arrestin family.</text>
</comment>
<dbReference type="AlphaFoldDB" id="A0A267GLW6"/>
<dbReference type="SUPFAM" id="SSF81296">
    <property type="entry name" value="E set domains"/>
    <property type="match status" value="2"/>
</dbReference>
<dbReference type="EMBL" id="NIVC01000254">
    <property type="protein sequence ID" value="PAA87015.1"/>
    <property type="molecule type" value="Genomic_DNA"/>
</dbReference>
<accession>A0A267GLW6</accession>
<dbReference type="Gene3D" id="2.60.40.640">
    <property type="match status" value="2"/>
</dbReference>
<evidence type="ECO:0000313" key="3">
    <source>
        <dbReference type="EMBL" id="PAA87015.1"/>
    </source>
</evidence>
<dbReference type="GO" id="GO:0015031">
    <property type="term" value="P:protein transport"/>
    <property type="evidence" value="ECO:0007669"/>
    <property type="project" value="TreeGrafter"/>
</dbReference>
<dbReference type="GO" id="GO:0005737">
    <property type="term" value="C:cytoplasm"/>
    <property type="evidence" value="ECO:0007669"/>
    <property type="project" value="TreeGrafter"/>
</dbReference>
<reference evidence="3 4" key="1">
    <citation type="submission" date="2017-06" db="EMBL/GenBank/DDBJ databases">
        <title>A platform for efficient transgenesis in Macrostomum lignano, a flatworm model organism for stem cell research.</title>
        <authorList>
            <person name="Berezikov E."/>
        </authorList>
    </citation>
    <scope>NUCLEOTIDE SEQUENCE [LARGE SCALE GENOMIC DNA]</scope>
    <source>
        <strain evidence="3">DV1</strain>
        <tissue evidence="3">Whole organism</tissue>
    </source>
</reference>
<comment type="caution">
    <text evidence="3">The sequence shown here is derived from an EMBL/GenBank/DDBJ whole genome shotgun (WGS) entry which is preliminary data.</text>
</comment>
<protein>
    <recommendedName>
        <fullName evidence="2">Arrestin C-terminal-like domain-containing protein</fullName>
    </recommendedName>
</protein>
<dbReference type="InterPro" id="IPR050357">
    <property type="entry name" value="Arrestin_domain-protein"/>
</dbReference>
<evidence type="ECO:0000259" key="2">
    <source>
        <dbReference type="SMART" id="SM01017"/>
    </source>
</evidence>
<dbReference type="STRING" id="282301.A0A267GLW6"/>
<dbReference type="SMART" id="SM01017">
    <property type="entry name" value="Arrestin_C"/>
    <property type="match status" value="1"/>
</dbReference>
<dbReference type="InterPro" id="IPR011021">
    <property type="entry name" value="Arrestin-like_N"/>
</dbReference>
<dbReference type="Pfam" id="PF00339">
    <property type="entry name" value="Arrestin_N"/>
    <property type="match status" value="1"/>
</dbReference>